<evidence type="ECO:0000256" key="3">
    <source>
        <dbReference type="ARBA" id="ARBA00022898"/>
    </source>
</evidence>
<organism evidence="5 6">
    <name type="scientific">Pedobacter rhodius</name>
    <dbReference type="NCBI Taxonomy" id="3004098"/>
    <lineage>
        <taxon>Bacteria</taxon>
        <taxon>Pseudomonadati</taxon>
        <taxon>Bacteroidota</taxon>
        <taxon>Sphingobacteriia</taxon>
        <taxon>Sphingobacteriales</taxon>
        <taxon>Sphingobacteriaceae</taxon>
        <taxon>Pedobacter</taxon>
    </lineage>
</organism>
<dbReference type="InterPro" id="IPR015424">
    <property type="entry name" value="PyrdxlP-dep_Trfase"/>
</dbReference>
<feature type="domain" description="Aromatic amino acid beta-eliminating lyase/threonine aldolase" evidence="4">
    <location>
        <begin position="73"/>
        <end position="320"/>
    </location>
</feature>
<dbReference type="Gene3D" id="3.40.640.10">
    <property type="entry name" value="Type I PLP-dependent aspartate aminotransferase-like (Major domain)"/>
    <property type="match status" value="1"/>
</dbReference>
<dbReference type="InterPro" id="IPR001597">
    <property type="entry name" value="ArAA_b-elim_lyase/Thr_aldolase"/>
</dbReference>
<dbReference type="InterPro" id="IPR006311">
    <property type="entry name" value="TAT_signal"/>
</dbReference>
<reference evidence="5" key="1">
    <citation type="submission" date="2022-12" db="EMBL/GenBank/DDBJ databases">
        <title>Genome sequence of SJ11.</title>
        <authorList>
            <person name="Woo H."/>
        </authorList>
    </citation>
    <scope>NUCLEOTIDE SEQUENCE</scope>
    <source>
        <strain evidence="5">SJ11</strain>
    </source>
</reference>
<dbReference type="SUPFAM" id="SSF53383">
    <property type="entry name" value="PLP-dependent transferases"/>
    <property type="match status" value="1"/>
</dbReference>
<evidence type="ECO:0000259" key="4">
    <source>
        <dbReference type="Pfam" id="PF01212"/>
    </source>
</evidence>
<keyword evidence="5" id="KW-0456">Lyase</keyword>
<name>A0ABT4KYW3_9SPHI</name>
<comment type="cofactor">
    <cofactor evidence="1">
        <name>pyridoxal 5'-phosphate</name>
        <dbReference type="ChEBI" id="CHEBI:597326"/>
    </cofactor>
</comment>
<accession>A0ABT4KYW3</accession>
<evidence type="ECO:0000313" key="5">
    <source>
        <dbReference type="EMBL" id="MCZ4224104.1"/>
    </source>
</evidence>
<dbReference type="PANTHER" id="PTHR48097">
    <property type="entry name" value="L-THREONINE ALDOLASE-RELATED"/>
    <property type="match status" value="1"/>
</dbReference>
<sequence length="395" mass="44314">MSELKRRDFLKLSTMSAIPLMASSMPSYGFKNDKMQPSKDSEAVYFINDGIFYRPADFIDKIQEINNLNAIERDSYGEGATLEKLLNKFKEITGKESAVYLPTGTLANQLAISVLCGDNTKAFVQETSHVYRDEADAAQTLFNKRLIPLGTGKTFFTLEELQESIKYHKESEVFVGAVGAVSIETPVRRTNNQAVPLSEIKRISAWCKEQGYKLHLDGARLHIATTFTNASVKEYASYFDTVYMCLYKYLGATGGAVLCGDKVIIDKMHHLIKIHGGGIFTNWPSAAMALHHLNDIDEVMTKVIAKTNDFMQQIKQVKGLKFIPFEFGTNQFNVLVDKSIDAVKLNVRLRSEHNIIFGQPHEDGFVKIKVNPTLLRKGNKQICEAFKEATAFAKI</sequence>
<dbReference type="Pfam" id="PF01212">
    <property type="entry name" value="Beta_elim_lyase"/>
    <property type="match status" value="1"/>
</dbReference>
<comment type="similarity">
    <text evidence="2">Belongs to the threonine aldolase family.</text>
</comment>
<evidence type="ECO:0000313" key="6">
    <source>
        <dbReference type="Proteomes" id="UP001144341"/>
    </source>
</evidence>
<dbReference type="GO" id="GO:0016829">
    <property type="term" value="F:lyase activity"/>
    <property type="evidence" value="ECO:0007669"/>
    <property type="project" value="UniProtKB-KW"/>
</dbReference>
<dbReference type="PROSITE" id="PS51318">
    <property type="entry name" value="TAT"/>
    <property type="match status" value="1"/>
</dbReference>
<dbReference type="InterPro" id="IPR015421">
    <property type="entry name" value="PyrdxlP-dep_Trfase_major"/>
</dbReference>
<dbReference type="EMBL" id="JAPWGL010000003">
    <property type="protein sequence ID" value="MCZ4224104.1"/>
    <property type="molecule type" value="Genomic_DNA"/>
</dbReference>
<dbReference type="PANTHER" id="PTHR48097:SF9">
    <property type="entry name" value="L-THREONINE ALDOLASE"/>
    <property type="match status" value="1"/>
</dbReference>
<gene>
    <name evidence="5" type="ORF">O0931_12390</name>
</gene>
<keyword evidence="3" id="KW-0663">Pyridoxal phosphate</keyword>
<evidence type="ECO:0000256" key="2">
    <source>
        <dbReference type="ARBA" id="ARBA00006966"/>
    </source>
</evidence>
<evidence type="ECO:0000256" key="1">
    <source>
        <dbReference type="ARBA" id="ARBA00001933"/>
    </source>
</evidence>
<dbReference type="Proteomes" id="UP001144341">
    <property type="component" value="Unassembled WGS sequence"/>
</dbReference>
<protein>
    <submittedName>
        <fullName evidence="5">Beta-eliminating lyase-related protein</fullName>
    </submittedName>
</protein>
<dbReference type="RefSeq" id="WP_269415892.1">
    <property type="nucleotide sequence ID" value="NZ_JAPWGL010000003.1"/>
</dbReference>
<proteinExistence type="inferred from homology"/>
<comment type="caution">
    <text evidence="5">The sequence shown here is derived from an EMBL/GenBank/DDBJ whole genome shotgun (WGS) entry which is preliminary data.</text>
</comment>
<keyword evidence="6" id="KW-1185">Reference proteome</keyword>